<comment type="caution">
    <text evidence="4">The sequence shown here is derived from an EMBL/GenBank/DDBJ whole genome shotgun (WGS) entry which is preliminary data.</text>
</comment>
<keyword evidence="1" id="KW-0500">Molybdenum</keyword>
<evidence type="ECO:0000313" key="4">
    <source>
        <dbReference type="EMBL" id="GAG80424.1"/>
    </source>
</evidence>
<evidence type="ECO:0000256" key="2">
    <source>
        <dbReference type="ARBA" id="ARBA00023002"/>
    </source>
</evidence>
<protein>
    <recommendedName>
        <fullName evidence="3">Aldehyde oxidase/xanthine dehydrogenase a/b hammerhead domain-containing protein</fullName>
    </recommendedName>
</protein>
<dbReference type="InterPro" id="IPR016208">
    <property type="entry name" value="Ald_Oxase/xanthine_DH-like"/>
</dbReference>
<proteinExistence type="predicted"/>
<dbReference type="PANTHER" id="PTHR11908">
    <property type="entry name" value="XANTHINE DEHYDROGENASE"/>
    <property type="match status" value="1"/>
</dbReference>
<dbReference type="GO" id="GO:0016491">
    <property type="term" value="F:oxidoreductase activity"/>
    <property type="evidence" value="ECO:0007669"/>
    <property type="project" value="UniProtKB-KW"/>
</dbReference>
<dbReference type="EMBL" id="BART01012393">
    <property type="protein sequence ID" value="GAG80424.1"/>
    <property type="molecule type" value="Genomic_DNA"/>
</dbReference>
<gene>
    <name evidence="4" type="ORF">S01H4_25896</name>
</gene>
<dbReference type="SUPFAM" id="SSF54665">
    <property type="entry name" value="CO dehydrogenase molybdoprotein N-domain-like"/>
    <property type="match status" value="1"/>
</dbReference>
<dbReference type="InterPro" id="IPR000674">
    <property type="entry name" value="Ald_Oxase/Xan_DH_a/b"/>
</dbReference>
<dbReference type="GO" id="GO:0005506">
    <property type="term" value="F:iron ion binding"/>
    <property type="evidence" value="ECO:0007669"/>
    <property type="project" value="InterPro"/>
</dbReference>
<organism evidence="4">
    <name type="scientific">marine sediment metagenome</name>
    <dbReference type="NCBI Taxonomy" id="412755"/>
    <lineage>
        <taxon>unclassified sequences</taxon>
        <taxon>metagenomes</taxon>
        <taxon>ecological metagenomes</taxon>
    </lineage>
</organism>
<reference evidence="4" key="1">
    <citation type="journal article" date="2014" name="Front. Microbiol.">
        <title>High frequency of phylogenetically diverse reductive dehalogenase-homologous genes in deep subseafloor sedimentary metagenomes.</title>
        <authorList>
            <person name="Kawai M."/>
            <person name="Futagami T."/>
            <person name="Toyoda A."/>
            <person name="Takaki Y."/>
            <person name="Nishi S."/>
            <person name="Hori S."/>
            <person name="Arai W."/>
            <person name="Tsubouchi T."/>
            <person name="Morono Y."/>
            <person name="Uchiyama I."/>
            <person name="Ito T."/>
            <person name="Fujiyama A."/>
            <person name="Inagaki F."/>
            <person name="Takami H."/>
        </authorList>
    </citation>
    <scope>NUCLEOTIDE SEQUENCE</scope>
    <source>
        <strain evidence="4">Expedition CK06-06</strain>
    </source>
</reference>
<feature type="domain" description="Aldehyde oxidase/xanthine dehydrogenase a/b hammerhead" evidence="3">
    <location>
        <begin position="14"/>
        <end position="129"/>
    </location>
</feature>
<dbReference type="PANTHER" id="PTHR11908:SF132">
    <property type="entry name" value="ALDEHYDE OXIDASE 1-RELATED"/>
    <property type="match status" value="1"/>
</dbReference>
<accession>X1AF05</accession>
<dbReference type="SMART" id="SM01008">
    <property type="entry name" value="Ald_Xan_dh_C"/>
    <property type="match status" value="1"/>
</dbReference>
<dbReference type="Pfam" id="PF01315">
    <property type="entry name" value="Ald_Xan_dh_C"/>
    <property type="match status" value="1"/>
</dbReference>
<evidence type="ECO:0000256" key="1">
    <source>
        <dbReference type="ARBA" id="ARBA00022505"/>
    </source>
</evidence>
<feature type="non-terminal residue" evidence="4">
    <location>
        <position position="1"/>
    </location>
</feature>
<evidence type="ECO:0000259" key="3">
    <source>
        <dbReference type="SMART" id="SM01008"/>
    </source>
</evidence>
<keyword evidence="2" id="KW-0560">Oxidoreductase</keyword>
<sequence length="139" mass="15262">GKPLARHDAWDKVFGKTIYADDFVLPGMLYAKVKRSEYAAANILSIDTSEAENLPGVKAVMTAKDVPNNETITRFGQTHSVGGFEGLYRVLADKKVRFMGEAVAIVAADTERIAKEALKLIKVKYDPLPGVFDPLEAMF</sequence>
<dbReference type="InterPro" id="IPR036856">
    <property type="entry name" value="Ald_Oxase/Xan_DH_a/b_sf"/>
</dbReference>
<dbReference type="Gene3D" id="3.90.1170.50">
    <property type="entry name" value="Aldehyde oxidase/xanthine dehydrogenase, a/b hammerhead"/>
    <property type="match status" value="1"/>
</dbReference>
<name>X1AF05_9ZZZZ</name>
<dbReference type="AlphaFoldDB" id="X1AF05"/>